<dbReference type="AlphaFoldDB" id="A0A067MMK8"/>
<dbReference type="PROSITE" id="PS50011">
    <property type="entry name" value="PROTEIN_KINASE_DOM"/>
    <property type="match status" value="1"/>
</dbReference>
<dbReference type="OrthoDB" id="3256484at2759"/>
<protein>
    <recommendedName>
        <fullName evidence="1">Protein kinase domain-containing protein</fullName>
    </recommendedName>
</protein>
<dbReference type="InterPro" id="IPR011009">
    <property type="entry name" value="Kinase-like_dom_sf"/>
</dbReference>
<dbReference type="InterPro" id="IPR000719">
    <property type="entry name" value="Prot_kinase_dom"/>
</dbReference>
<dbReference type="Gene3D" id="1.10.510.10">
    <property type="entry name" value="Transferase(Phosphotransferase) domain 1"/>
    <property type="match status" value="1"/>
</dbReference>
<reference evidence="3" key="1">
    <citation type="journal article" date="2014" name="Proc. Natl. Acad. Sci. U.S.A.">
        <title>Extensive sampling of basidiomycete genomes demonstrates inadequacy of the white-rot/brown-rot paradigm for wood decay fungi.</title>
        <authorList>
            <person name="Riley R."/>
            <person name="Salamov A.A."/>
            <person name="Brown D.W."/>
            <person name="Nagy L.G."/>
            <person name="Floudas D."/>
            <person name="Held B.W."/>
            <person name="Levasseur A."/>
            <person name="Lombard V."/>
            <person name="Morin E."/>
            <person name="Otillar R."/>
            <person name="Lindquist E.A."/>
            <person name="Sun H."/>
            <person name="LaButti K.M."/>
            <person name="Schmutz J."/>
            <person name="Jabbour D."/>
            <person name="Luo H."/>
            <person name="Baker S.E."/>
            <person name="Pisabarro A.G."/>
            <person name="Walton J.D."/>
            <person name="Blanchette R.A."/>
            <person name="Henrissat B."/>
            <person name="Martin F."/>
            <person name="Cullen D."/>
            <person name="Hibbett D.S."/>
            <person name="Grigoriev I.V."/>
        </authorList>
    </citation>
    <scope>NUCLEOTIDE SEQUENCE [LARGE SCALE GENOMIC DNA]</scope>
    <source>
        <strain evidence="3">FD-172 SS1</strain>
    </source>
</reference>
<dbReference type="Pfam" id="PF07714">
    <property type="entry name" value="PK_Tyr_Ser-Thr"/>
    <property type="match status" value="1"/>
</dbReference>
<gene>
    <name evidence="2" type="ORF">BOTBODRAFT_30376</name>
</gene>
<keyword evidence="3" id="KW-1185">Reference proteome</keyword>
<dbReference type="GO" id="GO:0005524">
    <property type="term" value="F:ATP binding"/>
    <property type="evidence" value="ECO:0007669"/>
    <property type="project" value="InterPro"/>
</dbReference>
<dbReference type="InterPro" id="IPR001245">
    <property type="entry name" value="Ser-Thr/Tyr_kinase_cat_dom"/>
</dbReference>
<feature type="domain" description="Protein kinase" evidence="1">
    <location>
        <begin position="1"/>
        <end position="264"/>
    </location>
</feature>
<proteinExistence type="predicted"/>
<dbReference type="SUPFAM" id="SSF56112">
    <property type="entry name" value="Protein kinase-like (PK-like)"/>
    <property type="match status" value="1"/>
</dbReference>
<dbReference type="PANTHER" id="PTHR44329">
    <property type="entry name" value="SERINE/THREONINE-PROTEIN KINASE TNNI3K-RELATED"/>
    <property type="match status" value="1"/>
</dbReference>
<evidence type="ECO:0000313" key="2">
    <source>
        <dbReference type="EMBL" id="KDQ16998.1"/>
    </source>
</evidence>
<dbReference type="PIRSF" id="PIRSF000654">
    <property type="entry name" value="Integrin-linked_kinase"/>
    <property type="match status" value="1"/>
</dbReference>
<evidence type="ECO:0000313" key="3">
    <source>
        <dbReference type="Proteomes" id="UP000027195"/>
    </source>
</evidence>
<dbReference type="HOGENOM" id="CLU_000288_7_18_1"/>
<organism evidence="2 3">
    <name type="scientific">Botryobasidium botryosum (strain FD-172 SS1)</name>
    <dbReference type="NCBI Taxonomy" id="930990"/>
    <lineage>
        <taxon>Eukaryota</taxon>
        <taxon>Fungi</taxon>
        <taxon>Dikarya</taxon>
        <taxon>Basidiomycota</taxon>
        <taxon>Agaricomycotina</taxon>
        <taxon>Agaricomycetes</taxon>
        <taxon>Cantharellales</taxon>
        <taxon>Botryobasidiaceae</taxon>
        <taxon>Botryobasidium</taxon>
    </lineage>
</organism>
<dbReference type="InParanoid" id="A0A067MMK8"/>
<dbReference type="InterPro" id="IPR051681">
    <property type="entry name" value="Ser/Thr_Kinases-Pseudokinases"/>
</dbReference>
<dbReference type="GO" id="GO:0004674">
    <property type="term" value="F:protein serine/threonine kinase activity"/>
    <property type="evidence" value="ECO:0007669"/>
    <property type="project" value="TreeGrafter"/>
</dbReference>
<dbReference type="Proteomes" id="UP000027195">
    <property type="component" value="Unassembled WGS sequence"/>
</dbReference>
<name>A0A067MMK8_BOTB1</name>
<dbReference type="EMBL" id="KL198025">
    <property type="protein sequence ID" value="KDQ16998.1"/>
    <property type="molecule type" value="Genomic_DNA"/>
</dbReference>
<sequence>MGLGGTASCYEGMFLERHPVVLKRLDRLDARLELRFSREVAVWKQLKHPRILDLIGLHTHGNTKYMVSPLMMYGSAREYLKPHLDSNCTLKVLLQTAQGLEYLHNHEPNVVVHGDLYSKNILVSDSGDIRIADFGLSMIMEEFFPDQYSLSWHNGGNIKWKAPECLRLIDGQPAPRTTMSDIFSFGRVIVELTTLKEPFPDIPDQYEFWDHIKDGNILPPRPTDEETIARGLNDELWRLVEDCCKDAELRPTAAEVVRRLEAMLVSQA</sequence>
<accession>A0A067MMK8</accession>
<evidence type="ECO:0000259" key="1">
    <source>
        <dbReference type="PROSITE" id="PS50011"/>
    </source>
</evidence>